<evidence type="ECO:0000313" key="4">
    <source>
        <dbReference type="Proteomes" id="UP000029738"/>
    </source>
</evidence>
<evidence type="ECO:0000256" key="1">
    <source>
        <dbReference type="SAM" id="Phobius"/>
    </source>
</evidence>
<dbReference type="AlphaFoldDB" id="A0A0C1QU27"/>
<protein>
    <submittedName>
        <fullName evidence="3">Molecular chaperone DnaJ</fullName>
    </submittedName>
</protein>
<dbReference type="Pfam" id="PF11833">
    <property type="entry name" value="CPP1-like"/>
    <property type="match status" value="1"/>
</dbReference>
<dbReference type="OrthoDB" id="483084at2"/>
<feature type="transmembrane region" description="Helical" evidence="1">
    <location>
        <begin position="157"/>
        <end position="178"/>
    </location>
</feature>
<feature type="transmembrane region" description="Helical" evidence="1">
    <location>
        <begin position="105"/>
        <end position="122"/>
    </location>
</feature>
<dbReference type="EMBL" id="JHEG04000001">
    <property type="protein sequence ID" value="KAF3889189.1"/>
    <property type="molecule type" value="Genomic_DNA"/>
</dbReference>
<sequence length="209" mass="23532">MSEQNPYEKLGVSEDASFDEIQDVRSRLLEQYSGDAKRLEVIEAAYDAILMERLKMRQEGKIKVPERIRFPERLVQAPPKETQSPREQSPLWLQTVLDKPAPQDILLPGVWYLGLSTIGVFYQAGGDPVLQMTLLLGIGVCIYFLSRKEGKFGRSVLLTLLGLILGLIAGGLLAAWIVPQIQQFINLNQNQFSTVVAFLLLWLISSFLK</sequence>
<reference evidence="2" key="2">
    <citation type="submission" date="2019-11" db="EMBL/GenBank/DDBJ databases">
        <title>Improved Assembly of Tolypothrix boutellei genome.</title>
        <authorList>
            <person name="Sarangi A.N."/>
            <person name="Mukherjee M."/>
            <person name="Ghosh S."/>
            <person name="Singh D."/>
            <person name="Das A."/>
            <person name="Kant S."/>
            <person name="Prusty A."/>
            <person name="Tripathy S."/>
        </authorList>
    </citation>
    <scope>NUCLEOTIDE SEQUENCE</scope>
    <source>
        <strain evidence="2">VB521301</strain>
    </source>
</reference>
<dbReference type="RefSeq" id="WP_038076977.1">
    <property type="nucleotide sequence ID" value="NZ_JHEG04000001.1"/>
</dbReference>
<reference evidence="3" key="1">
    <citation type="journal article" date="2015" name="Genome Announc.">
        <title>Draft Genome Sequence of Tolypothrix boutellei Strain VB521301.</title>
        <authorList>
            <person name="Chandrababunaidu M.M."/>
            <person name="Singh D."/>
            <person name="Sen D."/>
            <person name="Bhan S."/>
            <person name="Das S."/>
            <person name="Gupta A."/>
            <person name="Adhikary S.P."/>
            <person name="Tripathy S."/>
        </authorList>
    </citation>
    <scope>NUCLEOTIDE SEQUENCE</scope>
    <source>
        <strain evidence="3">VB521301</strain>
    </source>
</reference>
<evidence type="ECO:0000313" key="2">
    <source>
        <dbReference type="EMBL" id="KAF3889189.1"/>
    </source>
</evidence>
<gene>
    <name evidence="3" type="ORF">DA73_0240300</name>
    <name evidence="2" type="ORF">DA73_0400029690</name>
</gene>
<feature type="transmembrane region" description="Helical" evidence="1">
    <location>
        <begin position="128"/>
        <end position="145"/>
    </location>
</feature>
<feature type="transmembrane region" description="Helical" evidence="1">
    <location>
        <begin position="190"/>
        <end position="208"/>
    </location>
</feature>
<proteinExistence type="predicted"/>
<dbReference type="PANTHER" id="PTHR33372">
    <property type="match status" value="1"/>
</dbReference>
<dbReference type="InterPro" id="IPR021788">
    <property type="entry name" value="CPP1-like"/>
</dbReference>
<keyword evidence="1" id="KW-0472">Membrane</keyword>
<keyword evidence="1" id="KW-1133">Transmembrane helix</keyword>
<keyword evidence="4" id="KW-1185">Reference proteome</keyword>
<accession>A0A0C1QU27</accession>
<dbReference type="EMBL" id="JHEG02000059">
    <property type="protein sequence ID" value="KIE07348.1"/>
    <property type="molecule type" value="Genomic_DNA"/>
</dbReference>
<organism evidence="3">
    <name type="scientific">Tolypothrix bouteillei VB521301</name>
    <dbReference type="NCBI Taxonomy" id="1479485"/>
    <lineage>
        <taxon>Bacteria</taxon>
        <taxon>Bacillati</taxon>
        <taxon>Cyanobacteriota</taxon>
        <taxon>Cyanophyceae</taxon>
        <taxon>Nostocales</taxon>
        <taxon>Tolypothrichaceae</taxon>
        <taxon>Tolypothrix</taxon>
    </lineage>
</organism>
<evidence type="ECO:0000313" key="3">
    <source>
        <dbReference type="EMBL" id="KIE07348.1"/>
    </source>
</evidence>
<comment type="caution">
    <text evidence="3">The sequence shown here is derived from an EMBL/GenBank/DDBJ whole genome shotgun (WGS) entry which is preliminary data.</text>
</comment>
<name>A0A0C1QU27_9CYAN</name>
<dbReference type="Proteomes" id="UP000029738">
    <property type="component" value="Unassembled WGS sequence"/>
</dbReference>
<dbReference type="PANTHER" id="PTHR33372:SF2">
    <property type="entry name" value="PROTEIN CHAPERONE-LIKE PROTEIN OF POR1, CHLOROPLASTIC"/>
    <property type="match status" value="1"/>
</dbReference>
<keyword evidence="1" id="KW-0812">Transmembrane</keyword>
<dbReference type="STRING" id="1479485.DA73_0240300"/>